<feature type="non-terminal residue" evidence="2">
    <location>
        <position position="1"/>
    </location>
</feature>
<dbReference type="AlphaFoldDB" id="A0A6J4SJG3"/>
<name>A0A6J4SJG3_9ACTN</name>
<feature type="compositionally biased region" description="Low complexity" evidence="1">
    <location>
        <begin position="233"/>
        <end position="244"/>
    </location>
</feature>
<reference evidence="2" key="1">
    <citation type="submission" date="2020-02" db="EMBL/GenBank/DDBJ databases">
        <authorList>
            <person name="Meier V. D."/>
        </authorList>
    </citation>
    <scope>NUCLEOTIDE SEQUENCE</scope>
    <source>
        <strain evidence="2">AVDCRST_MAG17</strain>
    </source>
</reference>
<protein>
    <submittedName>
        <fullName evidence="2">Uncharacterized protein</fullName>
    </submittedName>
</protein>
<feature type="compositionally biased region" description="Low complexity" evidence="1">
    <location>
        <begin position="151"/>
        <end position="173"/>
    </location>
</feature>
<organism evidence="2">
    <name type="scientific">uncultured Solirubrobacterales bacterium</name>
    <dbReference type="NCBI Taxonomy" id="768556"/>
    <lineage>
        <taxon>Bacteria</taxon>
        <taxon>Bacillati</taxon>
        <taxon>Actinomycetota</taxon>
        <taxon>Thermoleophilia</taxon>
        <taxon>Solirubrobacterales</taxon>
        <taxon>environmental samples</taxon>
    </lineage>
</organism>
<feature type="compositionally biased region" description="Basic residues" evidence="1">
    <location>
        <begin position="39"/>
        <end position="52"/>
    </location>
</feature>
<sequence length="256" mass="27765">DRLCLCDRLGGEVRALCPARHRPRPRSRGAADRASRAHVPVHRVQRHPRRGRAGPAHRGGRPHPRGHRNPRRALRGQGALGAQRPGRGDRRDDRSGRRPRDRLVDPLLRRRLVDPRADRPRGAVRDAPDQGRGDLRVGKLRRGRHGRRLPDGALALGDPGAALRPGGRRSGISRLRRRHLLPGPGARPQGLSYGDGGRPSSQQRLAEPLPRGLAASAGRLSAQVGAPRDDRSAVASVPAVPEVEAGTRARGPIEGM</sequence>
<feature type="non-terminal residue" evidence="2">
    <location>
        <position position="256"/>
    </location>
</feature>
<gene>
    <name evidence="2" type="ORF">AVDCRST_MAG17-1043</name>
</gene>
<evidence type="ECO:0000256" key="1">
    <source>
        <dbReference type="SAM" id="MobiDB-lite"/>
    </source>
</evidence>
<feature type="compositionally biased region" description="Basic residues" evidence="1">
    <location>
        <begin position="58"/>
        <end position="74"/>
    </location>
</feature>
<dbReference type="EMBL" id="CADCVV010000074">
    <property type="protein sequence ID" value="CAA9495048.1"/>
    <property type="molecule type" value="Genomic_DNA"/>
</dbReference>
<feature type="compositionally biased region" description="Basic and acidic residues" evidence="1">
    <location>
        <begin position="86"/>
        <end position="137"/>
    </location>
</feature>
<feature type="region of interest" description="Disordered" evidence="1">
    <location>
        <begin position="20"/>
        <end position="256"/>
    </location>
</feature>
<accession>A0A6J4SJG3</accession>
<proteinExistence type="predicted"/>
<evidence type="ECO:0000313" key="2">
    <source>
        <dbReference type="EMBL" id="CAA9495048.1"/>
    </source>
</evidence>
<feature type="compositionally biased region" description="Basic residues" evidence="1">
    <location>
        <begin position="138"/>
        <end position="147"/>
    </location>
</feature>